<dbReference type="EMBL" id="AP018449">
    <property type="protein sequence ID" value="BBB90456.1"/>
    <property type="molecule type" value="Genomic_DNA"/>
</dbReference>
<keyword evidence="2" id="KW-1185">Reference proteome</keyword>
<proteinExistence type="predicted"/>
<reference evidence="1 2" key="1">
    <citation type="journal article" date="2018" name="Int. J. Syst. Evol. Microbiol.">
        <title>Methylomusa anaerophila gen. nov., sp. nov., an anaerobic methanol-utilizing bacterium isolated from a microbial fuel cell.</title>
        <authorList>
            <person name="Amano N."/>
            <person name="Yamamuro A."/>
            <person name="Miyahara M."/>
            <person name="Kouzuma A."/>
            <person name="Abe T."/>
            <person name="Watanabe K."/>
        </authorList>
    </citation>
    <scope>NUCLEOTIDE SEQUENCE [LARGE SCALE GENOMIC DNA]</scope>
    <source>
        <strain evidence="1 2">MMFC1</strain>
    </source>
</reference>
<organism evidence="1 2">
    <name type="scientific">Methylomusa anaerophila</name>
    <dbReference type="NCBI Taxonomy" id="1930071"/>
    <lineage>
        <taxon>Bacteria</taxon>
        <taxon>Bacillati</taxon>
        <taxon>Bacillota</taxon>
        <taxon>Negativicutes</taxon>
        <taxon>Selenomonadales</taxon>
        <taxon>Sporomusaceae</taxon>
        <taxon>Methylomusa</taxon>
    </lineage>
</organism>
<evidence type="ECO:0000313" key="1">
    <source>
        <dbReference type="EMBL" id="BBB90456.1"/>
    </source>
</evidence>
<protein>
    <submittedName>
        <fullName evidence="1">Uncharacterized protein</fullName>
    </submittedName>
</protein>
<name>A0A348AHA8_9FIRM</name>
<dbReference type="KEGG" id="mana:MAMMFC1_01107"/>
<accession>A0A348AHA8</accession>
<evidence type="ECO:0000313" key="2">
    <source>
        <dbReference type="Proteomes" id="UP000276437"/>
    </source>
</evidence>
<dbReference type="AlphaFoldDB" id="A0A348AHA8"/>
<dbReference type="Proteomes" id="UP000276437">
    <property type="component" value="Chromosome"/>
</dbReference>
<gene>
    <name evidence="1" type="ORF">MAMMFC1_01107</name>
</gene>
<dbReference type="OrthoDB" id="5879561at2"/>
<sequence>MKMYLLEPEVPGGIGNNSKLLYENGRIKQAIHLHYEFEGWLGDDLITTSPFFLVTEGIANAIKESDLQGYSFKDIEISTSYSFKELHPNRVLPRFQLLIPVGVIEVEGKYITSWTGHDFCMKSRIDLVISEKAFELFRKYNINNCDITELEFKA</sequence>
<dbReference type="RefSeq" id="WP_126307179.1">
    <property type="nucleotide sequence ID" value="NZ_AP018449.1"/>
</dbReference>